<sequence length="250" mass="27461">MSYPVSTLCERGNIRANNEDAISFGFHVPLAAQWMVVADGMGGHLAGEVASKLLVEHVQAQMSKLQALPEEGWQVWLKQQLSQANEIIYNQAQNDQALQGMGTTGVLVVLVNMTCHIAWVGDSRAYLMRQQQLQQLTEDHTMIQFLLNKGAISAKEAQKANNKNLLSKAFGSKASIEVDYSQIPLAGDDVVMLSSDGLHDFLTNAELLTYLDNFRANPTQGSAICQQMYLHALEAKSKDNITLGLIAVEE</sequence>
<gene>
    <name evidence="2" type="ORF">EMK97_03280</name>
</gene>
<dbReference type="PROSITE" id="PS51746">
    <property type="entry name" value="PPM_2"/>
    <property type="match status" value="1"/>
</dbReference>
<dbReference type="Gene3D" id="3.60.40.10">
    <property type="entry name" value="PPM-type phosphatase domain"/>
    <property type="match status" value="1"/>
</dbReference>
<dbReference type="AlphaFoldDB" id="A0A4P6P602"/>
<dbReference type="Proteomes" id="UP000290244">
    <property type="component" value="Chromosome"/>
</dbReference>
<dbReference type="CDD" id="cd00143">
    <property type="entry name" value="PP2Cc"/>
    <property type="match status" value="1"/>
</dbReference>
<dbReference type="PANTHER" id="PTHR13832">
    <property type="entry name" value="PROTEIN PHOSPHATASE 2C"/>
    <property type="match status" value="1"/>
</dbReference>
<evidence type="ECO:0000259" key="1">
    <source>
        <dbReference type="PROSITE" id="PS51746"/>
    </source>
</evidence>
<dbReference type="RefSeq" id="WP_130599418.1">
    <property type="nucleotide sequence ID" value="NZ_CP034759.1"/>
</dbReference>
<dbReference type="SUPFAM" id="SSF81606">
    <property type="entry name" value="PP2C-like"/>
    <property type="match status" value="1"/>
</dbReference>
<protein>
    <submittedName>
        <fullName evidence="2">Serine/threonine-protein phosphatase</fullName>
    </submittedName>
</protein>
<proteinExistence type="predicted"/>
<accession>A0A4P6P602</accession>
<dbReference type="GO" id="GO:0004722">
    <property type="term" value="F:protein serine/threonine phosphatase activity"/>
    <property type="evidence" value="ECO:0007669"/>
    <property type="project" value="InterPro"/>
</dbReference>
<feature type="domain" description="PPM-type phosphatase" evidence="1">
    <location>
        <begin position="2"/>
        <end position="248"/>
    </location>
</feature>
<organism evidence="2 3">
    <name type="scientific">Litorilituus sediminis</name>
    <dbReference type="NCBI Taxonomy" id="718192"/>
    <lineage>
        <taxon>Bacteria</taxon>
        <taxon>Pseudomonadati</taxon>
        <taxon>Pseudomonadota</taxon>
        <taxon>Gammaproteobacteria</taxon>
        <taxon>Alteromonadales</taxon>
        <taxon>Colwelliaceae</taxon>
        <taxon>Litorilituus</taxon>
    </lineage>
</organism>
<dbReference type="SMART" id="SM00332">
    <property type="entry name" value="PP2Cc"/>
    <property type="match status" value="1"/>
</dbReference>
<evidence type="ECO:0000313" key="3">
    <source>
        <dbReference type="Proteomes" id="UP000290244"/>
    </source>
</evidence>
<dbReference type="InterPro" id="IPR015655">
    <property type="entry name" value="PP2C"/>
</dbReference>
<dbReference type="SMART" id="SM00331">
    <property type="entry name" value="PP2C_SIG"/>
    <property type="match status" value="1"/>
</dbReference>
<evidence type="ECO:0000313" key="2">
    <source>
        <dbReference type="EMBL" id="QBG34832.1"/>
    </source>
</evidence>
<dbReference type="PANTHER" id="PTHR13832:SF860">
    <property type="entry name" value="PROTEIN PHOSPHATASE PHPP"/>
    <property type="match status" value="1"/>
</dbReference>
<dbReference type="EMBL" id="CP034759">
    <property type="protein sequence ID" value="QBG34832.1"/>
    <property type="molecule type" value="Genomic_DNA"/>
</dbReference>
<reference evidence="2 3" key="1">
    <citation type="submission" date="2018-12" db="EMBL/GenBank/DDBJ databases">
        <title>Complete genome of Litorilituus sediminis.</title>
        <authorList>
            <person name="Liu A."/>
            <person name="Rong J."/>
        </authorList>
    </citation>
    <scope>NUCLEOTIDE SEQUENCE [LARGE SCALE GENOMIC DNA]</scope>
    <source>
        <strain evidence="2 3">JCM 17549</strain>
    </source>
</reference>
<dbReference type="KEGG" id="lsd:EMK97_03280"/>
<name>A0A4P6P602_9GAMM</name>
<dbReference type="InterPro" id="IPR036457">
    <property type="entry name" value="PPM-type-like_dom_sf"/>
</dbReference>
<dbReference type="Pfam" id="PF13672">
    <property type="entry name" value="PP2C_2"/>
    <property type="match status" value="1"/>
</dbReference>
<dbReference type="InterPro" id="IPR001932">
    <property type="entry name" value="PPM-type_phosphatase-like_dom"/>
</dbReference>
<dbReference type="OrthoDB" id="9801841at2"/>
<keyword evidence="3" id="KW-1185">Reference proteome</keyword>